<dbReference type="InterPro" id="IPR052162">
    <property type="entry name" value="Sensor_kinase/Photoreceptor"/>
</dbReference>
<dbReference type="Proteomes" id="UP000753908">
    <property type="component" value="Unassembled WGS sequence"/>
</dbReference>
<keyword evidence="3" id="KW-0597">Phosphoprotein</keyword>
<dbReference type="InterPro" id="IPR035965">
    <property type="entry name" value="PAS-like_dom_sf"/>
</dbReference>
<evidence type="ECO:0000256" key="4">
    <source>
        <dbReference type="ARBA" id="ARBA00022679"/>
    </source>
</evidence>
<keyword evidence="8" id="KW-1133">Transmembrane helix</keyword>
<dbReference type="InterPro" id="IPR003594">
    <property type="entry name" value="HATPase_dom"/>
</dbReference>
<dbReference type="InterPro" id="IPR036890">
    <property type="entry name" value="HATPase_C_sf"/>
</dbReference>
<dbReference type="PROSITE" id="PS50109">
    <property type="entry name" value="HIS_KIN"/>
    <property type="match status" value="1"/>
</dbReference>
<dbReference type="InterPro" id="IPR013656">
    <property type="entry name" value="PAS_4"/>
</dbReference>
<dbReference type="Gene3D" id="3.30.450.20">
    <property type="entry name" value="PAS domain"/>
    <property type="match status" value="3"/>
</dbReference>
<feature type="transmembrane region" description="Helical" evidence="8">
    <location>
        <begin position="15"/>
        <end position="34"/>
    </location>
</feature>
<dbReference type="Gene3D" id="1.10.287.130">
    <property type="match status" value="1"/>
</dbReference>
<keyword evidence="6" id="KW-0902">Two-component regulatory system</keyword>
<dbReference type="SMART" id="SM00388">
    <property type="entry name" value="HisKA"/>
    <property type="match status" value="1"/>
</dbReference>
<dbReference type="PROSITE" id="PS50112">
    <property type="entry name" value="PAS"/>
    <property type="match status" value="3"/>
</dbReference>
<dbReference type="SUPFAM" id="SSF47384">
    <property type="entry name" value="Homodimeric domain of signal transducing histidine kinase"/>
    <property type="match status" value="1"/>
</dbReference>
<dbReference type="PANTHER" id="PTHR43304">
    <property type="entry name" value="PHYTOCHROME-LIKE PROTEIN CPH1"/>
    <property type="match status" value="1"/>
</dbReference>
<evidence type="ECO:0000256" key="2">
    <source>
        <dbReference type="ARBA" id="ARBA00012438"/>
    </source>
</evidence>
<dbReference type="AlphaFoldDB" id="A0A951U8X6"/>
<dbReference type="InterPro" id="IPR000014">
    <property type="entry name" value="PAS"/>
</dbReference>
<evidence type="ECO:0000256" key="1">
    <source>
        <dbReference type="ARBA" id="ARBA00000085"/>
    </source>
</evidence>
<evidence type="ECO:0000259" key="11">
    <source>
        <dbReference type="PROSITE" id="PS50113"/>
    </source>
</evidence>
<dbReference type="InterPro" id="IPR013655">
    <property type="entry name" value="PAS_fold_3"/>
</dbReference>
<keyword evidence="4" id="KW-0808">Transferase</keyword>
<evidence type="ECO:0000256" key="3">
    <source>
        <dbReference type="ARBA" id="ARBA00022553"/>
    </source>
</evidence>
<dbReference type="CDD" id="cd00082">
    <property type="entry name" value="HisKA"/>
    <property type="match status" value="1"/>
</dbReference>
<organism evidence="12 13">
    <name type="scientific">Symplocastrum torsivum CPER-KK1</name>
    <dbReference type="NCBI Taxonomy" id="450513"/>
    <lineage>
        <taxon>Bacteria</taxon>
        <taxon>Bacillati</taxon>
        <taxon>Cyanobacteriota</taxon>
        <taxon>Cyanophyceae</taxon>
        <taxon>Oscillatoriophycideae</taxon>
        <taxon>Oscillatoriales</taxon>
        <taxon>Microcoleaceae</taxon>
        <taxon>Symplocastrum</taxon>
    </lineage>
</organism>
<keyword evidence="8" id="KW-0812">Transmembrane</keyword>
<dbReference type="InterPro" id="IPR000700">
    <property type="entry name" value="PAS-assoc_C"/>
</dbReference>
<dbReference type="Pfam" id="PF08448">
    <property type="entry name" value="PAS_4"/>
    <property type="match status" value="1"/>
</dbReference>
<reference evidence="12" key="1">
    <citation type="submission" date="2021-05" db="EMBL/GenBank/DDBJ databases">
        <authorList>
            <person name="Pietrasiak N."/>
            <person name="Ward R."/>
            <person name="Stajich J.E."/>
            <person name="Kurbessoian T."/>
        </authorList>
    </citation>
    <scope>NUCLEOTIDE SEQUENCE</scope>
    <source>
        <strain evidence="12">CPER-KK1</strain>
    </source>
</reference>
<keyword evidence="8" id="KW-0472">Membrane</keyword>
<evidence type="ECO:0000259" key="10">
    <source>
        <dbReference type="PROSITE" id="PS50112"/>
    </source>
</evidence>
<dbReference type="InterPro" id="IPR004358">
    <property type="entry name" value="Sig_transdc_His_kin-like_C"/>
</dbReference>
<evidence type="ECO:0000313" key="12">
    <source>
        <dbReference type="EMBL" id="MBW4542986.1"/>
    </source>
</evidence>
<dbReference type="PANTHER" id="PTHR43304:SF1">
    <property type="entry name" value="PAC DOMAIN-CONTAINING PROTEIN"/>
    <property type="match status" value="1"/>
</dbReference>
<evidence type="ECO:0000256" key="6">
    <source>
        <dbReference type="ARBA" id="ARBA00023012"/>
    </source>
</evidence>
<dbReference type="InterPro" id="IPR036097">
    <property type="entry name" value="HisK_dim/P_sf"/>
</dbReference>
<gene>
    <name evidence="12" type="ORF">KME25_00835</name>
</gene>
<dbReference type="Pfam" id="PF00512">
    <property type="entry name" value="HisKA"/>
    <property type="match status" value="1"/>
</dbReference>
<feature type="coiled-coil region" evidence="7">
    <location>
        <begin position="207"/>
        <end position="252"/>
    </location>
</feature>
<sequence length="725" mass="82963">MASTSVVRMIFSRRLTPFYIAAIYLLLGGLWIFFSDKLLACLVKNSEILGQLQPYKNGFYLILTAGLLYALSNRLLAFQLSESASPASEGKFRQLTENIREVFWLLSLNPTEVIYVSPTYESVWGRTCESLYKQPMSWLEAVHPDDREQVLAAVERRYRSQGDSDQEYRIVQPDGSIRWIRDRAFPVCEQAGQVNRIAGVAEDITNRKHLEAGLRKLNEELDNRVQKQTTELQQATEQLGVEISERQRAEKERDQFFMLSLDMSCIAGFDGYFKQLNPTWEKKLGFTQEELLALPYLELIHPEDHTATVSVVQQLNTGSDIVSFENRYRCKDGSYKWLSWNCTTILNQQSIYAVAQDITERKQAEASLKESNQQIVNILESITDAFLTVDHQWRYTYLNQQAEKLLQKTREELLGRRIWDVFPEAVGTIFFEKYHEAVAKQVSIEFEGFYSPWNCWYEIHAYPSKDGLAIYFTDITQRKQTQAELLKALEKERELNELKSSIVTVVSHEYRTPLTTILSSAELLEHYGNKWTEEKQLLHLRRIQSTVHHLTQLVSDVLFLDKTEAGKLEFNPTLLEVVTFCGELVEEIQLTVGNKHKLVFVSQGECRLAYLDEKLLRQILTNLLSNAIKYSPESGTVDFALLCEPDKVLFRIQDEGIGIPKDDQQRLFESFQRASNVGTIPGTGLGLAIVKKCVGLHNGQITVESEVGVGTTFVVTLPLNIQKAG</sequence>
<dbReference type="SMART" id="SM00086">
    <property type="entry name" value="PAC"/>
    <property type="match status" value="2"/>
</dbReference>
<dbReference type="GO" id="GO:0000155">
    <property type="term" value="F:phosphorelay sensor kinase activity"/>
    <property type="evidence" value="ECO:0007669"/>
    <property type="project" value="InterPro"/>
</dbReference>
<dbReference type="SUPFAM" id="SSF55874">
    <property type="entry name" value="ATPase domain of HSP90 chaperone/DNA topoisomerase II/histidine kinase"/>
    <property type="match status" value="1"/>
</dbReference>
<comment type="catalytic activity">
    <reaction evidence="1">
        <text>ATP + protein L-histidine = ADP + protein N-phospho-L-histidine.</text>
        <dbReference type="EC" id="2.7.13.3"/>
    </reaction>
</comment>
<dbReference type="SMART" id="SM00387">
    <property type="entry name" value="HATPase_c"/>
    <property type="match status" value="1"/>
</dbReference>
<dbReference type="Gene3D" id="3.30.565.10">
    <property type="entry name" value="Histidine kinase-like ATPase, C-terminal domain"/>
    <property type="match status" value="1"/>
</dbReference>
<dbReference type="InterPro" id="IPR001610">
    <property type="entry name" value="PAC"/>
</dbReference>
<evidence type="ECO:0000256" key="7">
    <source>
        <dbReference type="SAM" id="Coils"/>
    </source>
</evidence>
<feature type="transmembrane region" description="Helical" evidence="8">
    <location>
        <begin position="54"/>
        <end position="71"/>
    </location>
</feature>
<dbReference type="CDD" id="cd00130">
    <property type="entry name" value="PAS"/>
    <property type="match status" value="3"/>
</dbReference>
<dbReference type="PROSITE" id="PS50113">
    <property type="entry name" value="PAC"/>
    <property type="match status" value="2"/>
</dbReference>
<comment type="caution">
    <text evidence="12">The sequence shown here is derived from an EMBL/GenBank/DDBJ whole genome shotgun (WGS) entry which is preliminary data.</text>
</comment>
<evidence type="ECO:0000256" key="5">
    <source>
        <dbReference type="ARBA" id="ARBA00022777"/>
    </source>
</evidence>
<feature type="domain" description="PAC" evidence="11">
    <location>
        <begin position="164"/>
        <end position="216"/>
    </location>
</feature>
<dbReference type="NCBIfam" id="TIGR00229">
    <property type="entry name" value="sensory_box"/>
    <property type="match status" value="3"/>
</dbReference>
<feature type="domain" description="PAS" evidence="10">
    <location>
        <begin position="270"/>
        <end position="319"/>
    </location>
</feature>
<dbReference type="InterPro" id="IPR005467">
    <property type="entry name" value="His_kinase_dom"/>
</dbReference>
<dbReference type="SMART" id="SM00091">
    <property type="entry name" value="PAS"/>
    <property type="match status" value="3"/>
</dbReference>
<evidence type="ECO:0000256" key="8">
    <source>
        <dbReference type="SAM" id="Phobius"/>
    </source>
</evidence>
<keyword evidence="7" id="KW-0175">Coiled coil</keyword>
<evidence type="ECO:0000313" key="13">
    <source>
        <dbReference type="Proteomes" id="UP000753908"/>
    </source>
</evidence>
<dbReference type="FunFam" id="3.30.565.10:FF:000006">
    <property type="entry name" value="Sensor histidine kinase WalK"/>
    <property type="match status" value="1"/>
</dbReference>
<accession>A0A951U8X6</accession>
<dbReference type="Pfam" id="PF08447">
    <property type="entry name" value="PAS_3"/>
    <property type="match status" value="2"/>
</dbReference>
<feature type="domain" description="PAS" evidence="10">
    <location>
        <begin position="371"/>
        <end position="441"/>
    </location>
</feature>
<dbReference type="EC" id="2.7.13.3" evidence="2"/>
<evidence type="ECO:0000259" key="9">
    <source>
        <dbReference type="PROSITE" id="PS50109"/>
    </source>
</evidence>
<dbReference type="CDD" id="cd00075">
    <property type="entry name" value="HATPase"/>
    <property type="match status" value="1"/>
</dbReference>
<dbReference type="InterPro" id="IPR003661">
    <property type="entry name" value="HisK_dim/P_dom"/>
</dbReference>
<proteinExistence type="predicted"/>
<name>A0A951U8X6_9CYAN</name>
<feature type="domain" description="PAC" evidence="11">
    <location>
        <begin position="322"/>
        <end position="370"/>
    </location>
</feature>
<feature type="domain" description="PAS" evidence="10">
    <location>
        <begin position="88"/>
        <end position="161"/>
    </location>
</feature>
<dbReference type="Pfam" id="PF02518">
    <property type="entry name" value="HATPase_c"/>
    <property type="match status" value="1"/>
</dbReference>
<reference evidence="12" key="2">
    <citation type="journal article" date="2022" name="Microbiol. Resour. Announc.">
        <title>Metagenome Sequencing to Explore Phylogenomics of Terrestrial Cyanobacteria.</title>
        <authorList>
            <person name="Ward R.D."/>
            <person name="Stajich J.E."/>
            <person name="Johansen J.R."/>
            <person name="Huntemann M."/>
            <person name="Clum A."/>
            <person name="Foster B."/>
            <person name="Foster B."/>
            <person name="Roux S."/>
            <person name="Palaniappan K."/>
            <person name="Varghese N."/>
            <person name="Mukherjee S."/>
            <person name="Reddy T.B.K."/>
            <person name="Daum C."/>
            <person name="Copeland A."/>
            <person name="Chen I.A."/>
            <person name="Ivanova N.N."/>
            <person name="Kyrpides N.C."/>
            <person name="Shapiro N."/>
            <person name="Eloe-Fadrosh E.A."/>
            <person name="Pietrasiak N."/>
        </authorList>
    </citation>
    <scope>NUCLEOTIDE SEQUENCE</scope>
    <source>
        <strain evidence="12">CPER-KK1</strain>
    </source>
</reference>
<keyword evidence="5" id="KW-0418">Kinase</keyword>
<protein>
    <recommendedName>
        <fullName evidence="2">histidine kinase</fullName>
        <ecNumber evidence="2">2.7.13.3</ecNumber>
    </recommendedName>
</protein>
<dbReference type="SUPFAM" id="SSF55785">
    <property type="entry name" value="PYP-like sensor domain (PAS domain)"/>
    <property type="match status" value="3"/>
</dbReference>
<feature type="domain" description="Histidine kinase" evidence="9">
    <location>
        <begin position="505"/>
        <end position="721"/>
    </location>
</feature>
<dbReference type="PRINTS" id="PR00344">
    <property type="entry name" value="BCTRLSENSOR"/>
</dbReference>
<dbReference type="EMBL" id="JAHHIF010000001">
    <property type="protein sequence ID" value="MBW4542986.1"/>
    <property type="molecule type" value="Genomic_DNA"/>
</dbReference>